<dbReference type="EMBL" id="CP029193">
    <property type="protein sequence ID" value="QES29550.1"/>
    <property type="molecule type" value="Genomic_DNA"/>
</dbReference>
<evidence type="ECO:0008006" key="4">
    <source>
        <dbReference type="Google" id="ProtNLM"/>
    </source>
</evidence>
<dbReference type="AlphaFoldDB" id="A0A5P2BHS6"/>
<evidence type="ECO:0000313" key="2">
    <source>
        <dbReference type="EMBL" id="QES29550.1"/>
    </source>
</evidence>
<feature type="region of interest" description="Disordered" evidence="1">
    <location>
        <begin position="1"/>
        <end position="33"/>
    </location>
</feature>
<reference evidence="2 3" key="1">
    <citation type="submission" date="2018-05" db="EMBL/GenBank/DDBJ databases">
        <title>Streptomyces venezuelae.</title>
        <authorList>
            <person name="Kim W."/>
            <person name="Lee N."/>
            <person name="Cho B.-K."/>
        </authorList>
    </citation>
    <scope>NUCLEOTIDE SEQUENCE [LARGE SCALE GENOMIC DNA]</scope>
    <source>
        <strain evidence="2 3">ATCC 14583</strain>
    </source>
</reference>
<name>A0A5P2BHS6_STRVZ</name>
<dbReference type="RefSeq" id="WP_150172367.1">
    <property type="nucleotide sequence ID" value="NZ_CP029193.1"/>
</dbReference>
<gene>
    <name evidence="2" type="ORF">DEJ47_26670</name>
</gene>
<proteinExistence type="predicted"/>
<feature type="compositionally biased region" description="Basic and acidic residues" evidence="1">
    <location>
        <begin position="184"/>
        <end position="196"/>
    </location>
</feature>
<feature type="compositionally biased region" description="Acidic residues" evidence="1">
    <location>
        <begin position="247"/>
        <end position="270"/>
    </location>
</feature>
<dbReference type="OrthoDB" id="4350094at2"/>
<feature type="compositionally biased region" description="Basic and acidic residues" evidence="1">
    <location>
        <begin position="84"/>
        <end position="126"/>
    </location>
</feature>
<evidence type="ECO:0000256" key="1">
    <source>
        <dbReference type="SAM" id="MobiDB-lite"/>
    </source>
</evidence>
<feature type="region of interest" description="Disordered" evidence="1">
    <location>
        <begin position="61"/>
        <end position="284"/>
    </location>
</feature>
<feature type="compositionally biased region" description="Basic and acidic residues" evidence="1">
    <location>
        <begin position="217"/>
        <end position="246"/>
    </location>
</feature>
<dbReference type="Proteomes" id="UP000323046">
    <property type="component" value="Chromosome"/>
</dbReference>
<sequence length="440" mass="46396">MQADEVHHDDRAGESRARSGPRHAAPRKPLLTRLQMPAGKAIALAAMPSAVLMGMGLTPTLAQAKPGVPKNPFRDGPCVTAPDDASKDVEKEAKDAKDAKDAEKKAEQGEAAKGEAGEKETDKDSTEPTPSSSGDKAETGSGDETGTDKAGSGTGDKDTAEEPEPDPTPSKTKNPWDPLGVGDALKDVFTPDKPADAPDEPADEKSPDATPSPSASEETKSPEDEAGDKAEDTVKDTTDKVTKPVEDAADELDDKTDEVEDEPEEPEESADPMAPDADGKKPFPCVVEKKVDGDAETTPVPIPDDPWELEASSLLLKGLDYKGVVNLTTAGGKKKQALKFTVDNGTDIGDLHQIAPGPDGSKYHIKADAGSTSTIRDGQTIMYTERLQGNLFGLIPIVFDPEHPPPLNVPIAYFTKVKVVQAAQFGGTLTVPGLEQTIDR</sequence>
<accession>A0A5P2BHS6</accession>
<feature type="compositionally biased region" description="Basic and acidic residues" evidence="1">
    <location>
        <begin position="1"/>
        <end position="17"/>
    </location>
</feature>
<keyword evidence="3" id="KW-1185">Reference proteome</keyword>
<protein>
    <recommendedName>
        <fullName evidence="4">Hydrogenase expression protein HypF</fullName>
    </recommendedName>
</protein>
<organism evidence="2 3">
    <name type="scientific">Streptomyces venezuelae</name>
    <dbReference type="NCBI Taxonomy" id="54571"/>
    <lineage>
        <taxon>Bacteria</taxon>
        <taxon>Bacillati</taxon>
        <taxon>Actinomycetota</taxon>
        <taxon>Actinomycetes</taxon>
        <taxon>Kitasatosporales</taxon>
        <taxon>Streptomycetaceae</taxon>
        <taxon>Streptomyces</taxon>
    </lineage>
</organism>
<evidence type="ECO:0000313" key="3">
    <source>
        <dbReference type="Proteomes" id="UP000323046"/>
    </source>
</evidence>